<dbReference type="EMBL" id="JBFBMH010000039">
    <property type="protein sequence ID" value="MEW1976638.1"/>
    <property type="molecule type" value="Genomic_DNA"/>
</dbReference>
<evidence type="ECO:0000313" key="1">
    <source>
        <dbReference type="EMBL" id="MEW1976638.1"/>
    </source>
</evidence>
<protein>
    <submittedName>
        <fullName evidence="1">Toxin</fullName>
    </submittedName>
</protein>
<dbReference type="RefSeq" id="WP_206494485.1">
    <property type="nucleotide sequence ID" value="NZ_JAJVKR010000002.1"/>
</dbReference>
<keyword evidence="2" id="KW-1185">Reference proteome</keyword>
<proteinExistence type="predicted"/>
<evidence type="ECO:0000313" key="2">
    <source>
        <dbReference type="Proteomes" id="UP001553715"/>
    </source>
</evidence>
<accession>A0ABV3LPD6</accession>
<name>A0ABV3LPD6_9MICO</name>
<dbReference type="Proteomes" id="UP001553715">
    <property type="component" value="Unassembled WGS sequence"/>
</dbReference>
<reference evidence="1 2" key="1">
    <citation type="submission" date="2024-06" db="EMBL/GenBank/DDBJ databases">
        <title>The Natural Products Discovery Center: Release of the First 8490 Sequenced Strains for Exploring Actinobacteria Biosynthetic Diversity.</title>
        <authorList>
            <person name="Kalkreuter E."/>
            <person name="Kautsar S.A."/>
            <person name="Yang D."/>
            <person name="Bader C.D."/>
            <person name="Teijaro C.N."/>
            <person name="Fluegel L."/>
            <person name="Davis C.M."/>
            <person name="Simpson J.R."/>
            <person name="Lauterbach L."/>
            <person name="Steele A.D."/>
            <person name="Gui C."/>
            <person name="Meng S."/>
            <person name="Li G."/>
            <person name="Viehrig K."/>
            <person name="Ye F."/>
            <person name="Su P."/>
            <person name="Kiefer A.F."/>
            <person name="Nichols A."/>
            <person name="Cepeda A.J."/>
            <person name="Yan W."/>
            <person name="Fan B."/>
            <person name="Jiang Y."/>
            <person name="Adhikari A."/>
            <person name="Zheng C.-J."/>
            <person name="Schuster L."/>
            <person name="Cowan T.M."/>
            <person name="Smanski M.J."/>
            <person name="Chevrette M.G."/>
            <person name="De Carvalho L.P.S."/>
            <person name="Shen B."/>
        </authorList>
    </citation>
    <scope>NUCLEOTIDE SEQUENCE [LARGE SCALE GENOMIC DNA]</scope>
    <source>
        <strain evidence="1 2">NPDC077434</strain>
    </source>
</reference>
<sequence length="70" mass="7923">MTSLTTVVLYATAHVLHSRPLDDEDDPRRWLMVGADPAGRLLELVALIYDDGYELIIHAMKARAQFLDEL</sequence>
<gene>
    <name evidence="1" type="ORF">AB0301_16410</name>
</gene>
<comment type="caution">
    <text evidence="1">The sequence shown here is derived from an EMBL/GenBank/DDBJ whole genome shotgun (WGS) entry which is preliminary data.</text>
</comment>
<organism evidence="1 2">
    <name type="scientific">Microbacterium profundi</name>
    <dbReference type="NCBI Taxonomy" id="450380"/>
    <lineage>
        <taxon>Bacteria</taxon>
        <taxon>Bacillati</taxon>
        <taxon>Actinomycetota</taxon>
        <taxon>Actinomycetes</taxon>
        <taxon>Micrococcales</taxon>
        <taxon>Microbacteriaceae</taxon>
        <taxon>Microbacterium</taxon>
    </lineage>
</organism>